<organism evidence="1 2">
    <name type="scientific">Nesidiocoris tenuis</name>
    <dbReference type="NCBI Taxonomy" id="355587"/>
    <lineage>
        <taxon>Eukaryota</taxon>
        <taxon>Metazoa</taxon>
        <taxon>Ecdysozoa</taxon>
        <taxon>Arthropoda</taxon>
        <taxon>Hexapoda</taxon>
        <taxon>Insecta</taxon>
        <taxon>Pterygota</taxon>
        <taxon>Neoptera</taxon>
        <taxon>Paraneoptera</taxon>
        <taxon>Hemiptera</taxon>
        <taxon>Heteroptera</taxon>
        <taxon>Panheteroptera</taxon>
        <taxon>Cimicomorpha</taxon>
        <taxon>Miridae</taxon>
        <taxon>Dicyphina</taxon>
        <taxon>Nesidiocoris</taxon>
    </lineage>
</organism>
<reference evidence="1 2" key="1">
    <citation type="submission" date="2023-09" db="EMBL/GenBank/DDBJ databases">
        <title>Nesidiocoris tenuis whole genome shotgun sequence.</title>
        <authorList>
            <person name="Shibata T."/>
            <person name="Shimoda M."/>
            <person name="Kobayashi T."/>
            <person name="Uehara T."/>
        </authorList>
    </citation>
    <scope>NUCLEOTIDE SEQUENCE [LARGE SCALE GENOMIC DNA]</scope>
    <source>
        <strain evidence="1 2">Japan</strain>
    </source>
</reference>
<proteinExistence type="predicted"/>
<gene>
    <name evidence="1" type="ORF">NTJ_15907</name>
</gene>
<evidence type="ECO:0000313" key="1">
    <source>
        <dbReference type="EMBL" id="BET03089.1"/>
    </source>
</evidence>
<sequence length="117" mass="12850">MAAPFLSFMNLFKHRLNEVRNGCEYFPIHKSATEVKQVGIGQYGLNGAHHPLLDGISYPPHKRSATAQSLGPMTQLMLAQCKGTTDCSAKWKVAVTRSLAHLPRSKEIAAYVCGKSH</sequence>
<keyword evidence="2" id="KW-1185">Reference proteome</keyword>
<dbReference type="EMBL" id="AP028923">
    <property type="protein sequence ID" value="BET03089.1"/>
    <property type="molecule type" value="Genomic_DNA"/>
</dbReference>
<accession>A0ABN7BFM4</accession>
<evidence type="ECO:0000313" key="2">
    <source>
        <dbReference type="Proteomes" id="UP001307889"/>
    </source>
</evidence>
<dbReference type="Proteomes" id="UP001307889">
    <property type="component" value="Chromosome 15"/>
</dbReference>
<name>A0ABN7BFM4_9HEMI</name>
<protein>
    <submittedName>
        <fullName evidence="1">Uncharacterized protein</fullName>
    </submittedName>
</protein>